<reference evidence="3" key="1">
    <citation type="submission" date="2021-06" db="EMBL/GenBank/DDBJ databases">
        <title>Comparative genomics, transcriptomics and evolutionary studies reveal genomic signatures of adaptation to plant cell wall in hemibiotrophic fungi.</title>
        <authorList>
            <consortium name="DOE Joint Genome Institute"/>
            <person name="Baroncelli R."/>
            <person name="Diaz J.F."/>
            <person name="Benocci T."/>
            <person name="Peng M."/>
            <person name="Battaglia E."/>
            <person name="Haridas S."/>
            <person name="Andreopoulos W."/>
            <person name="Labutti K."/>
            <person name="Pangilinan J."/>
            <person name="Floch G.L."/>
            <person name="Makela M.R."/>
            <person name="Henrissat B."/>
            <person name="Grigoriev I.V."/>
            <person name="Crouch J.A."/>
            <person name="De Vries R.P."/>
            <person name="Sukno S.A."/>
            <person name="Thon M.R."/>
        </authorList>
    </citation>
    <scope>NUCLEOTIDE SEQUENCE</scope>
    <source>
        <strain evidence="3">CBS 125086</strain>
    </source>
</reference>
<feature type="chain" id="PRO_5042165335" evidence="1">
    <location>
        <begin position="18"/>
        <end position="552"/>
    </location>
</feature>
<proteinExistence type="predicted"/>
<comment type="caution">
    <text evidence="3">The sequence shown here is derived from an EMBL/GenBank/DDBJ whole genome shotgun (WGS) entry which is preliminary data.</text>
</comment>
<sequence length="552" mass="58386">MKAYCTALGVFACFVSAQNPSTAKPTAIEAIDQCTQSAFDACPADATAAHRCLKIERPSDGVPADQCVSSCAADSACPSACGQDAGHAWCDASGGCYCDRSWNSAQAAPADPKDLSWVKKWAAVGDSYSAGIGSGKLYPGSEEDCSRYDQSYPAYIQSHELMPQNPPAAFEFLSCSGATAPEVLANQVVGMGTGYDVITVSAGGNDVGLTKVLNACIFQWNPLSSCPSALRVSSALIRDVLPGNLDRLYAGLRDKINPERKVYVTGYAAFFDNSTRECDDVSWAFWYNLDDKEHLTLEHRTLMNELTLATNAAIQAAVQRAGDAFEYVGYNEYFSALQGRFCEAGVKEPDANRNGLLFFEWETKSDDPTLLGRREIAAPELSGAIPRTVVGDTELPAPEARGDLLSAVDVLQKRAGQTRGSLRRGEATGGDPGTRAAVALQGRQAGGSNNRTNVSFEKYITDAITEAHAQNPSLVAAVPGNNATALPASWGHAKLAVGGIVSDNVKRVFHPRPGGHAIIANLVIWRMTEGTVAAQNSPTNATETAGGAVPVS</sequence>
<dbReference type="AlphaFoldDB" id="A0AAD8PVT3"/>
<dbReference type="GO" id="GO:0016788">
    <property type="term" value="F:hydrolase activity, acting on ester bonds"/>
    <property type="evidence" value="ECO:0007669"/>
    <property type="project" value="InterPro"/>
</dbReference>
<dbReference type="SUPFAM" id="SSF52266">
    <property type="entry name" value="SGNH hydrolase"/>
    <property type="match status" value="1"/>
</dbReference>
<dbReference type="EMBL" id="JAHLJV010000043">
    <property type="protein sequence ID" value="KAK1585590.1"/>
    <property type="molecule type" value="Genomic_DNA"/>
</dbReference>
<evidence type="ECO:0000256" key="1">
    <source>
        <dbReference type="SAM" id="SignalP"/>
    </source>
</evidence>
<keyword evidence="3" id="KW-0378">Hydrolase</keyword>
<dbReference type="Gene3D" id="3.40.50.1110">
    <property type="entry name" value="SGNH hydrolase"/>
    <property type="match status" value="1"/>
</dbReference>
<dbReference type="PANTHER" id="PTHR37981">
    <property type="entry name" value="LIPASE 2"/>
    <property type="match status" value="1"/>
</dbReference>
<dbReference type="GeneID" id="85448092"/>
<dbReference type="CDD" id="cd01823">
    <property type="entry name" value="SEST_like"/>
    <property type="match status" value="1"/>
</dbReference>
<dbReference type="GO" id="GO:0006629">
    <property type="term" value="P:lipid metabolic process"/>
    <property type="evidence" value="ECO:0007669"/>
    <property type="project" value="TreeGrafter"/>
</dbReference>
<evidence type="ECO:0000259" key="2">
    <source>
        <dbReference type="Pfam" id="PF13472"/>
    </source>
</evidence>
<dbReference type="Pfam" id="PF13472">
    <property type="entry name" value="Lipase_GDSL_2"/>
    <property type="match status" value="1"/>
</dbReference>
<keyword evidence="1" id="KW-0732">Signal</keyword>
<organism evidence="3 4">
    <name type="scientific">Colletotrichum navitas</name>
    <dbReference type="NCBI Taxonomy" id="681940"/>
    <lineage>
        <taxon>Eukaryota</taxon>
        <taxon>Fungi</taxon>
        <taxon>Dikarya</taxon>
        <taxon>Ascomycota</taxon>
        <taxon>Pezizomycotina</taxon>
        <taxon>Sordariomycetes</taxon>
        <taxon>Hypocreomycetidae</taxon>
        <taxon>Glomerellales</taxon>
        <taxon>Glomerellaceae</taxon>
        <taxon>Colletotrichum</taxon>
        <taxon>Colletotrichum graminicola species complex</taxon>
    </lineage>
</organism>
<protein>
    <submittedName>
        <fullName evidence="3">SGNH hydrolase-type esterase domain-containing protein</fullName>
    </submittedName>
</protein>
<dbReference type="InterPro" id="IPR013830">
    <property type="entry name" value="SGNH_hydro"/>
</dbReference>
<gene>
    <name evidence="3" type="ORF">LY79DRAFT_670985</name>
</gene>
<feature type="domain" description="SGNH hydrolase-type esterase" evidence="2">
    <location>
        <begin position="123"/>
        <end position="322"/>
    </location>
</feature>
<feature type="signal peptide" evidence="1">
    <location>
        <begin position="1"/>
        <end position="17"/>
    </location>
</feature>
<dbReference type="InterPro" id="IPR037460">
    <property type="entry name" value="SEST-like"/>
</dbReference>
<dbReference type="PANTHER" id="PTHR37981:SF1">
    <property type="entry name" value="SGNH HYDROLASE-TYPE ESTERASE DOMAIN-CONTAINING PROTEIN"/>
    <property type="match status" value="1"/>
</dbReference>
<evidence type="ECO:0000313" key="4">
    <source>
        <dbReference type="Proteomes" id="UP001230504"/>
    </source>
</evidence>
<dbReference type="InterPro" id="IPR036514">
    <property type="entry name" value="SGNH_hydro_sf"/>
</dbReference>
<dbReference type="RefSeq" id="XP_060412611.1">
    <property type="nucleotide sequence ID" value="XM_060563852.1"/>
</dbReference>
<accession>A0AAD8PVT3</accession>
<name>A0AAD8PVT3_9PEZI</name>
<evidence type="ECO:0000313" key="3">
    <source>
        <dbReference type="EMBL" id="KAK1585590.1"/>
    </source>
</evidence>
<keyword evidence="4" id="KW-1185">Reference proteome</keyword>
<dbReference type="Proteomes" id="UP001230504">
    <property type="component" value="Unassembled WGS sequence"/>
</dbReference>